<evidence type="ECO:0000313" key="2">
    <source>
        <dbReference type="EMBL" id="GAA1219252.1"/>
    </source>
</evidence>
<name>A0ABN1VPY2_9ACTN</name>
<protein>
    <submittedName>
        <fullName evidence="2">Uncharacterized protein</fullName>
    </submittedName>
</protein>
<evidence type="ECO:0000256" key="1">
    <source>
        <dbReference type="SAM" id="MobiDB-lite"/>
    </source>
</evidence>
<keyword evidence="3" id="KW-1185">Reference proteome</keyword>
<organism evidence="2 3">
    <name type="scientific">Kitasatospora nipponensis</name>
    <dbReference type="NCBI Taxonomy" id="258049"/>
    <lineage>
        <taxon>Bacteria</taxon>
        <taxon>Bacillati</taxon>
        <taxon>Actinomycetota</taxon>
        <taxon>Actinomycetes</taxon>
        <taxon>Kitasatosporales</taxon>
        <taxon>Streptomycetaceae</taxon>
        <taxon>Kitasatospora</taxon>
    </lineage>
</organism>
<dbReference type="EMBL" id="BAAALF010000006">
    <property type="protein sequence ID" value="GAA1219252.1"/>
    <property type="molecule type" value="Genomic_DNA"/>
</dbReference>
<feature type="compositionally biased region" description="Polar residues" evidence="1">
    <location>
        <begin position="62"/>
        <end position="74"/>
    </location>
</feature>
<evidence type="ECO:0000313" key="3">
    <source>
        <dbReference type="Proteomes" id="UP001500037"/>
    </source>
</evidence>
<feature type="compositionally biased region" description="Basic residues" evidence="1">
    <location>
        <begin position="76"/>
        <end position="91"/>
    </location>
</feature>
<proteinExistence type="predicted"/>
<accession>A0ABN1VPY2</accession>
<dbReference type="Proteomes" id="UP001500037">
    <property type="component" value="Unassembled WGS sequence"/>
</dbReference>
<sequence length="115" mass="12533">MQHHGEAPQMATCTRCRSVIERTPYPSGACFGWPCHARARPEAAARLELFLRPGLDAVLPGTQQSAETGEQAQLSKPRRPAKLSRRRHSPARIRGEAVAAPLSQFGHAGRVQGDD</sequence>
<comment type="caution">
    <text evidence="2">The sequence shown here is derived from an EMBL/GenBank/DDBJ whole genome shotgun (WGS) entry which is preliminary data.</text>
</comment>
<gene>
    <name evidence="2" type="ORF">GCM10009665_06650</name>
</gene>
<feature type="region of interest" description="Disordered" evidence="1">
    <location>
        <begin position="62"/>
        <end position="115"/>
    </location>
</feature>
<reference evidence="2 3" key="1">
    <citation type="journal article" date="2019" name="Int. J. Syst. Evol. Microbiol.">
        <title>The Global Catalogue of Microorganisms (GCM) 10K type strain sequencing project: providing services to taxonomists for standard genome sequencing and annotation.</title>
        <authorList>
            <consortium name="The Broad Institute Genomics Platform"/>
            <consortium name="The Broad Institute Genome Sequencing Center for Infectious Disease"/>
            <person name="Wu L."/>
            <person name="Ma J."/>
        </authorList>
    </citation>
    <scope>NUCLEOTIDE SEQUENCE [LARGE SCALE GENOMIC DNA]</scope>
    <source>
        <strain evidence="2 3">JCM 13004</strain>
    </source>
</reference>